<keyword evidence="1" id="KW-0472">Membrane</keyword>
<organism evidence="2 3">
    <name type="scientific">Geomicrobium halophilum</name>
    <dbReference type="NCBI Taxonomy" id="549000"/>
    <lineage>
        <taxon>Bacteria</taxon>
        <taxon>Bacillati</taxon>
        <taxon>Bacillota</taxon>
        <taxon>Bacilli</taxon>
        <taxon>Bacillales</taxon>
        <taxon>Geomicrobium</taxon>
    </lineage>
</organism>
<name>A0A841PV99_9BACL</name>
<evidence type="ECO:0000256" key="1">
    <source>
        <dbReference type="SAM" id="Phobius"/>
    </source>
</evidence>
<accession>A0A841PV99</accession>
<keyword evidence="1" id="KW-1133">Transmembrane helix</keyword>
<keyword evidence="1" id="KW-0812">Transmembrane</keyword>
<evidence type="ECO:0000313" key="2">
    <source>
        <dbReference type="EMBL" id="MBB6448093.1"/>
    </source>
</evidence>
<dbReference type="Proteomes" id="UP000568839">
    <property type="component" value="Unassembled WGS sequence"/>
</dbReference>
<dbReference type="AlphaFoldDB" id="A0A841PV99"/>
<reference evidence="2 3" key="1">
    <citation type="submission" date="2020-08" db="EMBL/GenBank/DDBJ databases">
        <title>Genomic Encyclopedia of Type Strains, Phase IV (KMG-IV): sequencing the most valuable type-strain genomes for metagenomic binning, comparative biology and taxonomic classification.</title>
        <authorList>
            <person name="Goeker M."/>
        </authorList>
    </citation>
    <scope>NUCLEOTIDE SEQUENCE [LARGE SCALE GENOMIC DNA]</scope>
    <source>
        <strain evidence="2 3">DSM 21769</strain>
    </source>
</reference>
<gene>
    <name evidence="2" type="ORF">HNR44_000042</name>
</gene>
<dbReference type="EMBL" id="JACHHJ010000001">
    <property type="protein sequence ID" value="MBB6448093.1"/>
    <property type="molecule type" value="Genomic_DNA"/>
</dbReference>
<proteinExistence type="predicted"/>
<protein>
    <submittedName>
        <fullName evidence="2">Uncharacterized protein</fullName>
    </submittedName>
</protein>
<keyword evidence="3" id="KW-1185">Reference proteome</keyword>
<sequence>MGKNRGSNKSNNQEKDEEELIRMSEDFVYYGAVLNTLASVLTLIGLDIAREVDRREDSAEAEEVATGFAADFEGSDGNVDLPNHLYTNIKQMRNELDRVNWKVKILQEQLDKWNQPPY</sequence>
<comment type="caution">
    <text evidence="2">The sequence shown here is derived from an EMBL/GenBank/DDBJ whole genome shotgun (WGS) entry which is preliminary data.</text>
</comment>
<evidence type="ECO:0000313" key="3">
    <source>
        <dbReference type="Proteomes" id="UP000568839"/>
    </source>
</evidence>
<feature type="transmembrane region" description="Helical" evidence="1">
    <location>
        <begin position="27"/>
        <end position="46"/>
    </location>
</feature>
<dbReference type="RefSeq" id="WP_184402130.1">
    <property type="nucleotide sequence ID" value="NZ_JACHHJ010000001.1"/>
</dbReference>